<dbReference type="GeneID" id="73290180"/>
<dbReference type="KEGG" id="sawl:NGM29_09000"/>
<evidence type="ECO:0000313" key="4">
    <source>
        <dbReference type="Proteomes" id="UP001056855"/>
    </source>
</evidence>
<keyword evidence="4" id="KW-1185">Reference proteome</keyword>
<dbReference type="EMBL" id="CP100355">
    <property type="protein sequence ID" value="UTF55367.1"/>
    <property type="molecule type" value="Genomic_DNA"/>
</dbReference>
<dbReference type="AlphaFoldDB" id="A0A9E7NBQ4"/>
<proteinExistence type="predicted"/>
<reference evidence="3" key="1">
    <citation type="submission" date="2022-06" db="EMBL/GenBank/DDBJ databases">
        <title>Diverse halophilic archaea isolated from saline environments.</title>
        <authorList>
            <person name="Cui H.-L."/>
        </authorList>
    </citation>
    <scope>NUCLEOTIDE SEQUENCE</scope>
    <source>
        <strain evidence="3">WLHS1</strain>
    </source>
</reference>
<organism evidence="3 4">
    <name type="scientific">Natronosalvus rutilus</name>
    <dbReference type="NCBI Taxonomy" id="2953753"/>
    <lineage>
        <taxon>Archaea</taxon>
        <taxon>Methanobacteriati</taxon>
        <taxon>Methanobacteriota</taxon>
        <taxon>Stenosarchaea group</taxon>
        <taxon>Halobacteria</taxon>
        <taxon>Halobacteriales</taxon>
        <taxon>Natrialbaceae</taxon>
        <taxon>Natronosalvus</taxon>
    </lineage>
</organism>
<name>A0A9E7NBQ4_9EURY</name>
<sequence length="176" mass="18898">MNRNTPSDVDVDADAALEADPPTEGVDGTDDDFEAGAQYDPDLDAENEATPCSYTDYRSGETVEDLPATGEGATGVEAAVWDALYGVEDPEMPVSIVDLGLIYGLVVEDGHATVDMTLTYSGCPARDMLQDEIRETVADVDGVESVDLRLVWSPGWTIEMVTEQGRSDLREFGLSV</sequence>
<dbReference type="PANTHER" id="PTHR42831:SF1">
    <property type="entry name" value="FE-S PROTEIN MATURATION AUXILIARY FACTOR YITW"/>
    <property type="match status" value="1"/>
</dbReference>
<dbReference type="InterPro" id="IPR002744">
    <property type="entry name" value="MIP18-like"/>
</dbReference>
<feature type="domain" description="MIP18 family-like" evidence="2">
    <location>
        <begin position="77"/>
        <end position="147"/>
    </location>
</feature>
<dbReference type="Gene3D" id="3.30.300.130">
    <property type="entry name" value="Fe-S cluster assembly (FSCA)"/>
    <property type="match status" value="1"/>
</dbReference>
<dbReference type="SUPFAM" id="SSF117916">
    <property type="entry name" value="Fe-S cluster assembly (FSCA) domain-like"/>
    <property type="match status" value="1"/>
</dbReference>
<dbReference type="RefSeq" id="WP_254160313.1">
    <property type="nucleotide sequence ID" value="NZ_CP100355.1"/>
</dbReference>
<dbReference type="InterPro" id="IPR034904">
    <property type="entry name" value="FSCA_dom_sf"/>
</dbReference>
<accession>A0A9E7NBQ4</accession>
<gene>
    <name evidence="3" type="ORF">NGM29_09000</name>
</gene>
<dbReference type="PANTHER" id="PTHR42831">
    <property type="entry name" value="FE-S PROTEIN MATURATION AUXILIARY FACTOR YITW"/>
    <property type="match status" value="1"/>
</dbReference>
<evidence type="ECO:0000259" key="2">
    <source>
        <dbReference type="Pfam" id="PF01883"/>
    </source>
</evidence>
<dbReference type="NCBIfam" id="NF041868">
    <property type="entry name" value="paad_haloarch"/>
    <property type="match status" value="1"/>
</dbReference>
<dbReference type="Pfam" id="PF01883">
    <property type="entry name" value="FeS_assembly_P"/>
    <property type="match status" value="1"/>
</dbReference>
<feature type="region of interest" description="Disordered" evidence="1">
    <location>
        <begin position="1"/>
        <end position="58"/>
    </location>
</feature>
<evidence type="ECO:0000256" key="1">
    <source>
        <dbReference type="SAM" id="MobiDB-lite"/>
    </source>
</evidence>
<evidence type="ECO:0000313" key="3">
    <source>
        <dbReference type="EMBL" id="UTF55367.1"/>
    </source>
</evidence>
<dbReference type="Proteomes" id="UP001056855">
    <property type="component" value="Chromosome"/>
</dbReference>
<protein>
    <submittedName>
        <fullName evidence="3">Metal-sulfur cluster assembly factor</fullName>
    </submittedName>
</protein>
<dbReference type="InterPro" id="IPR052339">
    <property type="entry name" value="Fe-S_Maturation_MIP18"/>
</dbReference>